<accession>A0A0F4NMA6</accession>
<feature type="signal peptide" evidence="1">
    <location>
        <begin position="1"/>
        <end position="19"/>
    </location>
</feature>
<evidence type="ECO:0000259" key="2">
    <source>
        <dbReference type="Pfam" id="PF16036"/>
    </source>
</evidence>
<evidence type="ECO:0000313" key="3">
    <source>
        <dbReference type="EMBL" id="KJY83216.1"/>
    </source>
</evidence>
<feature type="chain" id="PRO_5002473367" evidence="1">
    <location>
        <begin position="20"/>
        <end position="182"/>
    </location>
</feature>
<dbReference type="PATRIC" id="fig|579748.3.peg.1936"/>
<reference evidence="3 4" key="1">
    <citation type="journal article" date="2015" name="BMC Genomics">
        <title>Genome mining reveals unlocked bioactive potential of marine Gram-negative bacteria.</title>
        <authorList>
            <person name="Machado H."/>
            <person name="Sonnenschein E.C."/>
            <person name="Melchiorsen J."/>
            <person name="Gram L."/>
        </authorList>
    </citation>
    <scope>NUCLEOTIDE SEQUENCE [LARGE SCALE GENOMIC DNA]</scope>
    <source>
        <strain evidence="3 4">S2757</strain>
    </source>
</reference>
<comment type="caution">
    <text evidence="3">The sequence shown here is derived from an EMBL/GenBank/DDBJ whole genome shotgun (WGS) entry which is preliminary data.</text>
</comment>
<dbReference type="Proteomes" id="UP000033673">
    <property type="component" value="Unassembled WGS sequence"/>
</dbReference>
<keyword evidence="4" id="KW-1185">Reference proteome</keyword>
<protein>
    <submittedName>
        <fullName evidence="3">Periplasmic protein</fullName>
    </submittedName>
</protein>
<name>A0A0F4NMA6_9VIBR</name>
<proteinExistence type="predicted"/>
<keyword evidence="1" id="KW-0732">Signal</keyword>
<evidence type="ECO:0000313" key="4">
    <source>
        <dbReference type="Proteomes" id="UP000033673"/>
    </source>
</evidence>
<gene>
    <name evidence="3" type="ORF">TW81_09405</name>
</gene>
<dbReference type="AlphaFoldDB" id="A0A0F4NMA6"/>
<dbReference type="Pfam" id="PF16036">
    <property type="entry name" value="Chalcone_3"/>
    <property type="match status" value="1"/>
</dbReference>
<dbReference type="EMBL" id="JXXV01000016">
    <property type="protein sequence ID" value="KJY83216.1"/>
    <property type="molecule type" value="Genomic_DNA"/>
</dbReference>
<sequence length="182" mass="20496">MKTVTLAVACLVLASDAFASSPTNSESESWRKWTQVGQAQLTVFLFDIYRSQLFTPSGHYALEQDISPHPLALSITYQRDISQQQLLDATLKQWAKLGYQKSKTSEWATKLETIFPDIEQGNNLTYVTDGSTGRFYYSHSEASQQLIGSIDEETFNDAFLAIWLSPETAYPQLRDGLIGRNQ</sequence>
<organism evidence="3 4">
    <name type="scientific">Vibrio galatheae</name>
    <dbReference type="NCBI Taxonomy" id="579748"/>
    <lineage>
        <taxon>Bacteria</taxon>
        <taxon>Pseudomonadati</taxon>
        <taxon>Pseudomonadota</taxon>
        <taxon>Gammaproteobacteria</taxon>
        <taxon>Vibrionales</taxon>
        <taxon>Vibrionaceae</taxon>
        <taxon>Vibrio</taxon>
    </lineage>
</organism>
<evidence type="ECO:0000256" key="1">
    <source>
        <dbReference type="SAM" id="SignalP"/>
    </source>
</evidence>
<feature type="domain" description="Chalcone isomerase" evidence="2">
    <location>
        <begin position="42"/>
        <end position="179"/>
    </location>
</feature>
<dbReference type="STRING" id="579748.TW81_09405"/>
<dbReference type="InterPro" id="IPR016087">
    <property type="entry name" value="Chalcone_isomerase"/>
</dbReference>
<dbReference type="OrthoDB" id="8527419at2"/>
<dbReference type="RefSeq" id="WP_045955454.1">
    <property type="nucleotide sequence ID" value="NZ_JXXV01000016.1"/>
</dbReference>